<dbReference type="PANTHER" id="PTHR43194">
    <property type="entry name" value="HYDROLASE ALPHA/BETA FOLD FAMILY"/>
    <property type="match status" value="1"/>
</dbReference>
<feature type="domain" description="AB hydrolase-1" evidence="1">
    <location>
        <begin position="23"/>
        <end position="264"/>
    </location>
</feature>
<dbReference type="EC" id="3.1.1.85" evidence="2"/>
<dbReference type="SUPFAM" id="SSF53474">
    <property type="entry name" value="alpha/beta-Hydrolases"/>
    <property type="match status" value="1"/>
</dbReference>
<name>A0A1J5R8H7_9ZZZZ</name>
<dbReference type="EMBL" id="MLJW01000506">
    <property type="protein sequence ID" value="OIQ86003.1"/>
    <property type="molecule type" value="Genomic_DNA"/>
</dbReference>
<sequence length="282" mass="29472">MTPDDLLAVHELRPGDPRAESVPFVLLHGFPVDSRMWADVAARLPGERQVLAIDLPGLGASAAGTEVARRLRDAGVESAAAPALETSADAIWLTLQRRGVTGAIVVGLSMGAYVAMAILERHPELVRGLALLDTRSGPDGENAAANRLRVAETVVREDSVDAVRPMATTLLGATSRTARSDLVGRLLGWIDEQRPDGVAWSQRAMAARPDRSAVLRGFAGPALVLVGDEDAVTPVETARVMHGDLAGSTLVVVLQAGHMTAVESPGPVADALGDLAARVDAM</sequence>
<evidence type="ECO:0000259" key="1">
    <source>
        <dbReference type="Pfam" id="PF00561"/>
    </source>
</evidence>
<dbReference type="AlphaFoldDB" id="A0A1J5R8H7"/>
<dbReference type="Pfam" id="PF00561">
    <property type="entry name" value="Abhydrolase_1"/>
    <property type="match status" value="1"/>
</dbReference>
<dbReference type="GO" id="GO:0090499">
    <property type="term" value="F:pimelyl-[acyl-carrier protein] methyl ester esterase activity"/>
    <property type="evidence" value="ECO:0007669"/>
    <property type="project" value="UniProtKB-EC"/>
</dbReference>
<proteinExistence type="predicted"/>
<dbReference type="PANTHER" id="PTHR43194:SF2">
    <property type="entry name" value="PEROXISOMAL MEMBRANE PROTEIN LPX1"/>
    <property type="match status" value="1"/>
</dbReference>
<protein>
    <submittedName>
        <fullName evidence="2">Pimeloyl-[acyl-carrier protein] methyl ester esterase</fullName>
        <ecNumber evidence="2">3.1.1.85</ecNumber>
    </submittedName>
</protein>
<organism evidence="2">
    <name type="scientific">mine drainage metagenome</name>
    <dbReference type="NCBI Taxonomy" id="410659"/>
    <lineage>
        <taxon>unclassified sequences</taxon>
        <taxon>metagenomes</taxon>
        <taxon>ecological metagenomes</taxon>
    </lineage>
</organism>
<dbReference type="InterPro" id="IPR029058">
    <property type="entry name" value="AB_hydrolase_fold"/>
</dbReference>
<evidence type="ECO:0000313" key="2">
    <source>
        <dbReference type="EMBL" id="OIQ86003.1"/>
    </source>
</evidence>
<dbReference type="InterPro" id="IPR000073">
    <property type="entry name" value="AB_hydrolase_1"/>
</dbReference>
<dbReference type="Gene3D" id="3.40.50.1820">
    <property type="entry name" value="alpha/beta hydrolase"/>
    <property type="match status" value="1"/>
</dbReference>
<dbReference type="InterPro" id="IPR050228">
    <property type="entry name" value="Carboxylesterase_BioH"/>
</dbReference>
<comment type="caution">
    <text evidence="2">The sequence shown here is derived from an EMBL/GenBank/DDBJ whole genome shotgun (WGS) entry which is preliminary data.</text>
</comment>
<accession>A0A1J5R8H7</accession>
<gene>
    <name evidence="2" type="primary">bioH_7</name>
    <name evidence="2" type="ORF">GALL_321330</name>
</gene>
<keyword evidence="2" id="KW-0378">Hydrolase</keyword>
<reference evidence="2" key="1">
    <citation type="submission" date="2016-10" db="EMBL/GenBank/DDBJ databases">
        <title>Sequence of Gallionella enrichment culture.</title>
        <authorList>
            <person name="Poehlein A."/>
            <person name="Muehling M."/>
            <person name="Daniel R."/>
        </authorList>
    </citation>
    <scope>NUCLEOTIDE SEQUENCE</scope>
</reference>